<dbReference type="Proteomes" id="UP001238540">
    <property type="component" value="Unassembled WGS sequence"/>
</dbReference>
<accession>A0ABT8BSP9</accession>
<dbReference type="InterPro" id="IPR025292">
    <property type="entry name" value="T3SS_LEE_assoc"/>
</dbReference>
<evidence type="ECO:0000313" key="1">
    <source>
        <dbReference type="EMBL" id="MDN3610021.1"/>
    </source>
</evidence>
<protein>
    <submittedName>
        <fullName evidence="1">Type III secretion system domain-containing protein</fullName>
    </submittedName>
</protein>
<comment type="caution">
    <text evidence="1">The sequence shown here is derived from an EMBL/GenBank/DDBJ whole genome shotgun (WGS) entry which is preliminary data.</text>
</comment>
<sequence length="192" mass="22156">MSTDYLQLNQTIRKVGEHMHPQWWDKLGLMPWQTLYKTNPLVANRLDNVILSRTGCFDGIPKGDIGKVQPWVRLLPRLLMLSTAAGLVAQNCPDYLWDSEYREALKQTFSQAQIEQLIALWPPGVEPPVWSPNVMTERAQKYAVSAISQYWNGSPFWSVLRLNLPVVEPLEEMKEDEVACVVAWIFKLERFL</sequence>
<evidence type="ECO:0000313" key="2">
    <source>
        <dbReference type="EMBL" id="MDN3611189.1"/>
    </source>
</evidence>
<name>A0ABT8BSP9_9VIBR</name>
<gene>
    <name evidence="1" type="ORF">QWZ16_09950</name>
    <name evidence="2" type="ORF">QWZ16_16265</name>
</gene>
<dbReference type="EMBL" id="JAUFQC010000017">
    <property type="protein sequence ID" value="MDN3611189.1"/>
    <property type="molecule type" value="Genomic_DNA"/>
</dbReference>
<evidence type="ECO:0000313" key="3">
    <source>
        <dbReference type="Proteomes" id="UP001238540"/>
    </source>
</evidence>
<dbReference type="RefSeq" id="WP_076587932.1">
    <property type="nucleotide sequence ID" value="NZ_JABEYA020000017.1"/>
</dbReference>
<proteinExistence type="predicted"/>
<reference evidence="1" key="3">
    <citation type="submission" date="2023-06" db="EMBL/GenBank/DDBJ databases">
        <authorList>
            <person name="Lucena T."/>
            <person name="Sun Q."/>
        </authorList>
    </citation>
    <scope>NUCLEOTIDE SEQUENCE</scope>
    <source>
        <strain evidence="1">CECT 7398</strain>
    </source>
</reference>
<keyword evidence="3" id="KW-1185">Reference proteome</keyword>
<reference evidence="1" key="1">
    <citation type="journal article" date="2014" name="Int. J. Syst. Evol. Microbiol.">
        <title>Complete genome of a new Firmicutes species belonging to the dominant human colonic microbiota ('Ruminococcus bicirculans') reveals two chromosomes and a selective capacity to utilize plant glucans.</title>
        <authorList>
            <consortium name="NISC Comparative Sequencing Program"/>
            <person name="Wegmann U."/>
            <person name="Louis P."/>
            <person name="Goesmann A."/>
            <person name="Henrissat B."/>
            <person name="Duncan S.H."/>
            <person name="Flint H.J."/>
        </authorList>
    </citation>
    <scope>NUCLEOTIDE SEQUENCE</scope>
    <source>
        <strain evidence="1">CECT 7398</strain>
    </source>
</reference>
<organism evidence="1 3">
    <name type="scientific">Vibrio ostreicida</name>
    <dbReference type="NCBI Taxonomy" id="526588"/>
    <lineage>
        <taxon>Bacteria</taxon>
        <taxon>Pseudomonadati</taxon>
        <taxon>Pseudomonadota</taxon>
        <taxon>Gammaproteobacteria</taxon>
        <taxon>Vibrionales</taxon>
        <taxon>Vibrionaceae</taxon>
        <taxon>Vibrio</taxon>
    </lineage>
</organism>
<reference evidence="3" key="2">
    <citation type="journal article" date="2019" name="Int. J. Syst. Evol. Microbiol.">
        <title>The Global Catalogue of Microorganisms (GCM) 10K type strain sequencing project: providing services to taxonomists for standard genome sequencing and annotation.</title>
        <authorList>
            <consortium name="The Broad Institute Genomics Platform"/>
            <consortium name="The Broad Institute Genome Sequencing Center for Infectious Disease"/>
            <person name="Wu L."/>
            <person name="Ma J."/>
        </authorList>
    </citation>
    <scope>NUCLEOTIDE SEQUENCE [LARGE SCALE GENOMIC DNA]</scope>
    <source>
        <strain evidence="3">CECT 7398</strain>
    </source>
</reference>
<dbReference type="Pfam" id="PF13327">
    <property type="entry name" value="T3SS_LEE_assoc"/>
    <property type="match status" value="1"/>
</dbReference>
<dbReference type="EMBL" id="JAUFQC010000001">
    <property type="protein sequence ID" value="MDN3610021.1"/>
    <property type="molecule type" value="Genomic_DNA"/>
</dbReference>